<evidence type="ECO:0000313" key="17">
    <source>
        <dbReference type="Proteomes" id="UP001187531"/>
    </source>
</evidence>
<comment type="caution">
    <text evidence="16">The sequence shown here is derived from an EMBL/GenBank/DDBJ whole genome shotgun (WGS) entry which is preliminary data.</text>
</comment>
<dbReference type="AlphaFoldDB" id="A0AA88KXT5"/>
<protein>
    <recommendedName>
        <fullName evidence="18">Roundabout homolog 2-like</fullName>
    </recommendedName>
</protein>
<evidence type="ECO:0000256" key="4">
    <source>
        <dbReference type="ARBA" id="ARBA00022737"/>
    </source>
</evidence>
<dbReference type="EMBL" id="JAVRJZ010000016">
    <property type="protein sequence ID" value="KAK2711523.1"/>
    <property type="molecule type" value="Genomic_DNA"/>
</dbReference>
<dbReference type="FunFam" id="2.60.40.10:FF:000189">
    <property type="entry name" value="Neogenin isoform 3"/>
    <property type="match status" value="1"/>
</dbReference>
<feature type="domain" description="Ig-like" evidence="14">
    <location>
        <begin position="221"/>
        <end position="298"/>
    </location>
</feature>
<dbReference type="SMART" id="SM00409">
    <property type="entry name" value="IG"/>
    <property type="match status" value="5"/>
</dbReference>
<keyword evidence="9" id="KW-0325">Glycoprotein</keyword>
<dbReference type="InterPro" id="IPR007110">
    <property type="entry name" value="Ig-like_dom"/>
</dbReference>
<dbReference type="InterPro" id="IPR036116">
    <property type="entry name" value="FN3_sf"/>
</dbReference>
<dbReference type="InterPro" id="IPR003599">
    <property type="entry name" value="Ig_sub"/>
</dbReference>
<evidence type="ECO:0000256" key="13">
    <source>
        <dbReference type="SAM" id="SignalP"/>
    </source>
</evidence>
<keyword evidence="7 12" id="KW-0472">Membrane</keyword>
<keyword evidence="4" id="KW-0677">Repeat</keyword>
<evidence type="ECO:0000256" key="9">
    <source>
        <dbReference type="ARBA" id="ARBA00023180"/>
    </source>
</evidence>
<keyword evidence="5" id="KW-0130">Cell adhesion</keyword>
<dbReference type="InterPro" id="IPR013106">
    <property type="entry name" value="Ig_V-set"/>
</dbReference>
<keyword evidence="10" id="KW-0393">Immunoglobulin domain</keyword>
<dbReference type="SMART" id="SM00408">
    <property type="entry name" value="IGc2"/>
    <property type="match status" value="5"/>
</dbReference>
<proteinExistence type="predicted"/>
<dbReference type="PANTHER" id="PTHR44170">
    <property type="entry name" value="PROTEIN SIDEKICK"/>
    <property type="match status" value="1"/>
</dbReference>
<feature type="domain" description="Fibronectin type-III" evidence="15">
    <location>
        <begin position="630"/>
        <end position="726"/>
    </location>
</feature>
<feature type="transmembrane region" description="Helical" evidence="12">
    <location>
        <begin position="847"/>
        <end position="869"/>
    </location>
</feature>
<dbReference type="InterPro" id="IPR036179">
    <property type="entry name" value="Ig-like_dom_sf"/>
</dbReference>
<dbReference type="InterPro" id="IPR013783">
    <property type="entry name" value="Ig-like_fold"/>
</dbReference>
<dbReference type="InterPro" id="IPR003598">
    <property type="entry name" value="Ig_sub2"/>
</dbReference>
<feature type="domain" description="Ig-like" evidence="14">
    <location>
        <begin position="25"/>
        <end position="120"/>
    </location>
</feature>
<dbReference type="SUPFAM" id="SSF48726">
    <property type="entry name" value="Immunoglobulin"/>
    <property type="match status" value="5"/>
</dbReference>
<name>A0AA88KXT5_ARTSF</name>
<dbReference type="Proteomes" id="UP001187531">
    <property type="component" value="Unassembled WGS sequence"/>
</dbReference>
<dbReference type="GO" id="GO:0009653">
    <property type="term" value="P:anatomical structure morphogenesis"/>
    <property type="evidence" value="ECO:0007669"/>
    <property type="project" value="UniProtKB-ARBA"/>
</dbReference>
<dbReference type="SMART" id="SM00406">
    <property type="entry name" value="IGv"/>
    <property type="match status" value="3"/>
</dbReference>
<dbReference type="InterPro" id="IPR013098">
    <property type="entry name" value="Ig_I-set"/>
</dbReference>
<feature type="domain" description="Ig-like" evidence="14">
    <location>
        <begin position="407"/>
        <end position="490"/>
    </location>
</feature>
<feature type="domain" description="Ig-like" evidence="14">
    <location>
        <begin position="126"/>
        <end position="216"/>
    </location>
</feature>
<feature type="domain" description="Fibronectin type-III" evidence="15">
    <location>
        <begin position="514"/>
        <end position="616"/>
    </location>
</feature>
<dbReference type="Gene3D" id="2.60.40.10">
    <property type="entry name" value="Immunoglobulins"/>
    <property type="match status" value="8"/>
</dbReference>
<dbReference type="PROSITE" id="PS50853">
    <property type="entry name" value="FN3"/>
    <property type="match status" value="3"/>
</dbReference>
<dbReference type="PROSITE" id="PS50835">
    <property type="entry name" value="IG_LIKE"/>
    <property type="match status" value="5"/>
</dbReference>
<dbReference type="Pfam" id="PF00041">
    <property type="entry name" value="fn3"/>
    <property type="match status" value="2"/>
</dbReference>
<dbReference type="Pfam" id="PF07679">
    <property type="entry name" value="I-set"/>
    <property type="match status" value="2"/>
</dbReference>
<feature type="region of interest" description="Disordered" evidence="11">
    <location>
        <begin position="1083"/>
        <end position="1149"/>
    </location>
</feature>
<evidence type="ECO:0000256" key="8">
    <source>
        <dbReference type="ARBA" id="ARBA00023157"/>
    </source>
</evidence>
<keyword evidence="8" id="KW-1015">Disulfide bond</keyword>
<evidence type="ECO:0000256" key="1">
    <source>
        <dbReference type="ARBA" id="ARBA00004167"/>
    </source>
</evidence>
<evidence type="ECO:0000313" key="16">
    <source>
        <dbReference type="EMBL" id="KAK2711523.1"/>
    </source>
</evidence>
<dbReference type="FunFam" id="2.60.40.10:FF:000026">
    <property type="entry name" value="roundabout homolog 2 isoform X1"/>
    <property type="match status" value="1"/>
</dbReference>
<reference evidence="16" key="1">
    <citation type="submission" date="2023-07" db="EMBL/GenBank/DDBJ databases">
        <title>Chromosome-level genome assembly of Artemia franciscana.</title>
        <authorList>
            <person name="Jo E."/>
        </authorList>
    </citation>
    <scope>NUCLEOTIDE SEQUENCE</scope>
    <source>
        <tissue evidence="16">Whole body</tissue>
    </source>
</reference>
<evidence type="ECO:0000256" key="10">
    <source>
        <dbReference type="ARBA" id="ARBA00023319"/>
    </source>
</evidence>
<dbReference type="InterPro" id="IPR009138">
    <property type="entry name" value="Neural_cell_adh"/>
</dbReference>
<feature type="region of interest" description="Disordered" evidence="11">
    <location>
        <begin position="995"/>
        <end position="1046"/>
    </location>
</feature>
<accession>A0AA88KXT5</accession>
<keyword evidence="2 12" id="KW-0812">Transmembrane</keyword>
<evidence type="ECO:0000259" key="14">
    <source>
        <dbReference type="PROSITE" id="PS50835"/>
    </source>
</evidence>
<sequence>MDCIKLLLTLVLFFQGILGDIGTPPRITENPVDLIVPRNDPATLQCSADGTPEPEITWYKDGEVVSVAPGDQISHRVALPGGALFFLRVIGGRRESDGGTYWCVARNTFGVVRSKNATLTVAYLHSEFRALPQPIRAIQGETVLLDCEPPKGQPEPQVRWKKDGHLLDLVSMTPRVRLETTGSLLITEVTSADNGRYQCVAANVAGNRESPSALLSVHVKPEIVRTPQNLSVLSGEDAYFECIATGDPMPLIVWKKGNTQVAEGRSLRLESITPSEQGRYICLVENIVGSDMASAVLTVYVPPTVTFIERFIRVETGSTASLPCTAEGLPSPDLFWTKEGLNNWETLRVGMSLDGDRVSVTDDGTLTIKEVTPEDAGTYICVAVNPGGADVSPTRLLLVSRRLAKIPPVISIGPSNQTLPLRSLGTLQCEAEAATTTWIKDGRVIIPEGRFGITESGALRIEDLRQNDAGTYTCIARNSGGETSWSSTLSIESPTNPNVVFFRSTNDPLALPGSPSQPRLLSRGSSTLTVTWRSGSRTGASPLLGYMIEVLSTDGPVETKGKWRTVAQRLQTDMFTLTNLRPGSSHLVIIRAENSHGLSLPSPPSEWLEISDSVEASDEGELEQVREALSPRVVKLEKVVPVNSTAVRITWEILDSESYMDRLDICFFMDKPESKAQQISIDELGALSMVLAELEPNTDYSFFFIPRGKGVVGRPSNMKSVKTLEDVPSTPPSSITVQVLNTTSVLLHWDEPRQTTGHIVGYQIFIQDSDKIQIFNLTVFSQVTTAIVNSLTPGLVYTVRLLALSKAGSGPLSAPVEFALERDEVIGRKYPREGITADLSEVIRETWFAVLIGSLLVVAVLILAAAILAKKKITQKKALEHLYPNIQKSNDIGQIDNRDGYWVRGWQPKDCDSSLSATKLLPHGHESDPLYAELSSGPMLTSFNHRQNFSAPSAYATTTLVGASYKSGLTPRILSEQPPPDVLADSRGYIHTNPLHDFEGAMLSPSSDSSSSATDTEQAKIYKNRQKGAPNWSDLLPPPPSYPPYQENVGMTFSGNQSIIGIISKPGSVQSTPAVTKRNGIIFTSSDGLNPMTPAPRRHLLASQPSDTRSSSSSRSSNRRKEEQKNPEAERMLSRSAERGVQSSLPSLNCDSFKPGERFCDESMKYKYKDDEVMEFNSALYAETDLINKFWSPNSSVHK</sequence>
<dbReference type="CDD" id="cd00096">
    <property type="entry name" value="Ig"/>
    <property type="match status" value="1"/>
</dbReference>
<keyword evidence="17" id="KW-1185">Reference proteome</keyword>
<dbReference type="GO" id="GO:0005886">
    <property type="term" value="C:plasma membrane"/>
    <property type="evidence" value="ECO:0007669"/>
    <property type="project" value="UniProtKB-ARBA"/>
</dbReference>
<dbReference type="SMART" id="SM00060">
    <property type="entry name" value="FN3"/>
    <property type="match status" value="3"/>
</dbReference>
<keyword evidence="3 13" id="KW-0732">Signal</keyword>
<feature type="compositionally biased region" description="Basic and acidic residues" evidence="11">
    <location>
        <begin position="1119"/>
        <end position="1138"/>
    </location>
</feature>
<evidence type="ECO:0000256" key="7">
    <source>
        <dbReference type="ARBA" id="ARBA00023136"/>
    </source>
</evidence>
<dbReference type="GO" id="GO:0030154">
    <property type="term" value="P:cell differentiation"/>
    <property type="evidence" value="ECO:0007669"/>
    <property type="project" value="UniProtKB-ARBA"/>
</dbReference>
<evidence type="ECO:0000256" key="11">
    <source>
        <dbReference type="SAM" id="MobiDB-lite"/>
    </source>
</evidence>
<organism evidence="16 17">
    <name type="scientific">Artemia franciscana</name>
    <name type="common">Brine shrimp</name>
    <name type="synonym">Artemia sanfranciscana</name>
    <dbReference type="NCBI Taxonomy" id="6661"/>
    <lineage>
        <taxon>Eukaryota</taxon>
        <taxon>Metazoa</taxon>
        <taxon>Ecdysozoa</taxon>
        <taxon>Arthropoda</taxon>
        <taxon>Crustacea</taxon>
        <taxon>Branchiopoda</taxon>
        <taxon>Anostraca</taxon>
        <taxon>Artemiidae</taxon>
        <taxon>Artemia</taxon>
    </lineage>
</organism>
<dbReference type="InterPro" id="IPR003961">
    <property type="entry name" value="FN3_dom"/>
</dbReference>
<dbReference type="Pfam" id="PF13927">
    <property type="entry name" value="Ig_3"/>
    <property type="match status" value="3"/>
</dbReference>
<evidence type="ECO:0000256" key="3">
    <source>
        <dbReference type="ARBA" id="ARBA00022729"/>
    </source>
</evidence>
<dbReference type="SUPFAM" id="SSF49265">
    <property type="entry name" value="Fibronectin type III"/>
    <property type="match status" value="2"/>
</dbReference>
<evidence type="ECO:0000256" key="6">
    <source>
        <dbReference type="ARBA" id="ARBA00022989"/>
    </source>
</evidence>
<dbReference type="PRINTS" id="PR01838">
    <property type="entry name" value="NCAMFAMILY"/>
</dbReference>
<evidence type="ECO:0000256" key="5">
    <source>
        <dbReference type="ARBA" id="ARBA00022889"/>
    </source>
</evidence>
<feature type="domain" description="Ig-like" evidence="14">
    <location>
        <begin position="303"/>
        <end position="392"/>
    </location>
</feature>
<evidence type="ECO:0008006" key="18">
    <source>
        <dbReference type="Google" id="ProtNLM"/>
    </source>
</evidence>
<feature type="chain" id="PRO_5041704081" description="Roundabout homolog 2-like" evidence="13">
    <location>
        <begin position="20"/>
        <end position="1199"/>
    </location>
</feature>
<dbReference type="CDD" id="cd00063">
    <property type="entry name" value="FN3"/>
    <property type="match status" value="3"/>
</dbReference>
<evidence type="ECO:0000259" key="15">
    <source>
        <dbReference type="PROSITE" id="PS50853"/>
    </source>
</evidence>
<comment type="subcellular location">
    <subcellularLocation>
        <location evidence="1">Membrane</location>
        <topology evidence="1">Single-pass membrane protein</topology>
    </subcellularLocation>
</comment>
<feature type="domain" description="Fibronectin type-III" evidence="15">
    <location>
        <begin position="731"/>
        <end position="823"/>
    </location>
</feature>
<evidence type="ECO:0000256" key="2">
    <source>
        <dbReference type="ARBA" id="ARBA00022692"/>
    </source>
</evidence>
<feature type="signal peptide" evidence="13">
    <location>
        <begin position="1"/>
        <end position="19"/>
    </location>
</feature>
<keyword evidence="6 12" id="KW-1133">Transmembrane helix</keyword>
<dbReference type="PANTHER" id="PTHR44170:SF60">
    <property type="entry name" value="ROUNDABOUT HOMOLOG 1"/>
    <property type="match status" value="1"/>
</dbReference>
<evidence type="ECO:0000256" key="12">
    <source>
        <dbReference type="SAM" id="Phobius"/>
    </source>
</evidence>
<dbReference type="GO" id="GO:0098609">
    <property type="term" value="P:cell-cell adhesion"/>
    <property type="evidence" value="ECO:0007669"/>
    <property type="project" value="TreeGrafter"/>
</dbReference>
<gene>
    <name evidence="16" type="ORF">QYM36_012621</name>
</gene>